<dbReference type="SMART" id="SM00563">
    <property type="entry name" value="PlsC"/>
    <property type="match status" value="1"/>
</dbReference>
<dbReference type="InterPro" id="IPR006385">
    <property type="entry name" value="HAD_hydro_SerB1"/>
</dbReference>
<organism evidence="4 5">
    <name type="scientific">Janibacter cremeus</name>
    <dbReference type="NCBI Taxonomy" id="1285192"/>
    <lineage>
        <taxon>Bacteria</taxon>
        <taxon>Bacillati</taxon>
        <taxon>Actinomycetota</taxon>
        <taxon>Actinomycetes</taxon>
        <taxon>Micrococcales</taxon>
        <taxon>Intrasporangiaceae</taxon>
        <taxon>Janibacter</taxon>
    </lineage>
</organism>
<dbReference type="SUPFAM" id="SSF56784">
    <property type="entry name" value="HAD-like"/>
    <property type="match status" value="1"/>
</dbReference>
<dbReference type="PANTHER" id="PTHR10434">
    <property type="entry name" value="1-ACYL-SN-GLYCEROL-3-PHOSPHATE ACYLTRANSFERASE"/>
    <property type="match status" value="1"/>
</dbReference>
<evidence type="ECO:0000313" key="4">
    <source>
        <dbReference type="EMBL" id="NYF98077.1"/>
    </source>
</evidence>
<comment type="caution">
    <text evidence="4">The sequence shown here is derived from an EMBL/GenBank/DDBJ whole genome shotgun (WGS) entry which is preliminary data.</text>
</comment>
<evidence type="ECO:0000256" key="2">
    <source>
        <dbReference type="ARBA" id="ARBA00023315"/>
    </source>
</evidence>
<dbReference type="Proteomes" id="UP000554054">
    <property type="component" value="Unassembled WGS sequence"/>
</dbReference>
<dbReference type="PANTHER" id="PTHR10434:SF11">
    <property type="entry name" value="1-ACYL-SN-GLYCEROL-3-PHOSPHATE ACYLTRANSFERASE"/>
    <property type="match status" value="1"/>
</dbReference>
<keyword evidence="4" id="KW-0378">Hydrolase</keyword>
<feature type="domain" description="Phospholipid/glycerol acyltransferase" evidence="3">
    <location>
        <begin position="265"/>
        <end position="387"/>
    </location>
</feature>
<dbReference type="EC" id="3.1.3.3" evidence="4"/>
<dbReference type="EMBL" id="JACCAE010000001">
    <property type="protein sequence ID" value="NYF98077.1"/>
    <property type="molecule type" value="Genomic_DNA"/>
</dbReference>
<dbReference type="InterPro" id="IPR036412">
    <property type="entry name" value="HAD-like_sf"/>
</dbReference>
<reference evidence="4 5" key="1">
    <citation type="submission" date="2020-07" db="EMBL/GenBank/DDBJ databases">
        <title>Sequencing the genomes of 1000 actinobacteria strains.</title>
        <authorList>
            <person name="Klenk H.-P."/>
        </authorList>
    </citation>
    <scope>NUCLEOTIDE SEQUENCE [LARGE SCALE GENOMIC DNA]</scope>
    <source>
        <strain evidence="4 5">DSM 26154</strain>
    </source>
</reference>
<dbReference type="Gene3D" id="1.20.1440.100">
    <property type="entry name" value="SG protein - dephosphorylation function"/>
    <property type="match status" value="1"/>
</dbReference>
<dbReference type="NCBIfam" id="TIGR01490">
    <property type="entry name" value="HAD-SF-IB-hyp1"/>
    <property type="match status" value="1"/>
</dbReference>
<dbReference type="Pfam" id="PF01553">
    <property type="entry name" value="Acyltransferase"/>
    <property type="match status" value="1"/>
</dbReference>
<dbReference type="SUPFAM" id="SSF69593">
    <property type="entry name" value="Glycerol-3-phosphate (1)-acyltransferase"/>
    <property type="match status" value="1"/>
</dbReference>
<dbReference type="CDD" id="cd07989">
    <property type="entry name" value="LPLAT_AGPAT-like"/>
    <property type="match status" value="1"/>
</dbReference>
<dbReference type="InterPro" id="IPR023214">
    <property type="entry name" value="HAD_sf"/>
</dbReference>
<accession>A0A852VLX4</accession>
<sequence>MTGAAFFDLDRTLLPKASGPALSAAMRETGVVSARLPGESLLFGWFNLLGESLGSIALARQAVLVARGRAADAFDEAAQLAADVLEPMVGPFARMLIDEHHEAGRPVVLATTTPEHLIMPFAERLGIDHVIATRYEVDESGHFTGRNDGHFVWSMGKVAAVREWALQEGIDLEKSFAYSDSIYDAPLLKAVGNPGAVNPDPRLQAMAVLARWPVLHFDTSPGVFKVPVLGVELQRMVTALTPPEAFPYARFTITGADNVPSDGPAILVGNHRSYFDVVAMVMAMRRTGRTARFLGKKELFDVPGLGSFFRAGGGISVDRRQEDPNSPDAFASAVRSLAGGEMVAMMPEGTIPRGIHFFQPGMSGFPGAARLAHLSRVPVIPFAITGTEKVWPRSSRVPRMLNLLDRPEVSVTFGEPVDLKYRSVPRDMDRVFDAITGLLPDEVANPPRPTMAELALTYPDGTVPDEDRWFAVDGGEGPRGEG</sequence>
<dbReference type="GO" id="GO:0003841">
    <property type="term" value="F:1-acylglycerol-3-phosphate O-acyltransferase activity"/>
    <property type="evidence" value="ECO:0007669"/>
    <property type="project" value="UniProtKB-EC"/>
</dbReference>
<dbReference type="GO" id="GO:0016787">
    <property type="term" value="F:hydrolase activity"/>
    <property type="evidence" value="ECO:0007669"/>
    <property type="project" value="UniProtKB-KW"/>
</dbReference>
<dbReference type="Pfam" id="PF12710">
    <property type="entry name" value="HAD"/>
    <property type="match status" value="1"/>
</dbReference>
<dbReference type="RefSeq" id="WP_185990930.1">
    <property type="nucleotide sequence ID" value="NZ_JACCAE010000001.1"/>
</dbReference>
<evidence type="ECO:0000256" key="1">
    <source>
        <dbReference type="ARBA" id="ARBA00022679"/>
    </source>
</evidence>
<dbReference type="Gene3D" id="3.40.50.1000">
    <property type="entry name" value="HAD superfamily/HAD-like"/>
    <property type="match status" value="1"/>
</dbReference>
<keyword evidence="5" id="KW-1185">Reference proteome</keyword>
<dbReference type="EC" id="2.3.1.51" evidence="4"/>
<dbReference type="NCBIfam" id="TIGR01488">
    <property type="entry name" value="HAD-SF-IB"/>
    <property type="match status" value="1"/>
</dbReference>
<gene>
    <name evidence="4" type="ORF">BJY20_001469</name>
</gene>
<dbReference type="GO" id="GO:0006654">
    <property type="term" value="P:phosphatidic acid biosynthetic process"/>
    <property type="evidence" value="ECO:0007669"/>
    <property type="project" value="TreeGrafter"/>
</dbReference>
<keyword evidence="2 4" id="KW-0012">Acyltransferase</keyword>
<evidence type="ECO:0000259" key="3">
    <source>
        <dbReference type="SMART" id="SM00563"/>
    </source>
</evidence>
<dbReference type="InterPro" id="IPR002123">
    <property type="entry name" value="Plipid/glycerol_acylTrfase"/>
</dbReference>
<dbReference type="CDD" id="cd02612">
    <property type="entry name" value="HAD_PGPPase"/>
    <property type="match status" value="1"/>
</dbReference>
<name>A0A852VLX4_9MICO</name>
<proteinExistence type="predicted"/>
<evidence type="ECO:0000313" key="5">
    <source>
        <dbReference type="Proteomes" id="UP000554054"/>
    </source>
</evidence>
<dbReference type="AlphaFoldDB" id="A0A852VLX4"/>
<keyword evidence="1 4" id="KW-0808">Transferase</keyword>
<protein>
    <submittedName>
        <fullName evidence="4">Putative phosphoserine phosphatase/1-acylglycerol-3-phosphate O-acyltransferase</fullName>
        <ecNumber evidence="4">2.3.1.51</ecNumber>
        <ecNumber evidence="4">3.1.3.3</ecNumber>
    </submittedName>
</protein>